<name>A0ABU6ZEU9_9FABA</name>
<evidence type="ECO:0000256" key="1">
    <source>
        <dbReference type="ARBA" id="ARBA00000798"/>
    </source>
</evidence>
<dbReference type="GO" id="GO:0004630">
    <property type="term" value="F:phospholipase D activity"/>
    <property type="evidence" value="ECO:0007669"/>
    <property type="project" value="UniProtKB-EC"/>
</dbReference>
<proteinExistence type="inferred from homology"/>
<dbReference type="InterPro" id="IPR035892">
    <property type="entry name" value="C2_domain_sf"/>
</dbReference>
<comment type="cofactor">
    <cofactor evidence="2 11">
        <name>Ca(2+)</name>
        <dbReference type="ChEBI" id="CHEBI:29108"/>
    </cofactor>
</comment>
<keyword evidence="5" id="KW-0479">Metal-binding</keyword>
<dbReference type="PROSITE" id="PS50004">
    <property type="entry name" value="C2"/>
    <property type="match status" value="1"/>
</dbReference>
<organism evidence="14 15">
    <name type="scientific">Stylosanthes scabra</name>
    <dbReference type="NCBI Taxonomy" id="79078"/>
    <lineage>
        <taxon>Eukaryota</taxon>
        <taxon>Viridiplantae</taxon>
        <taxon>Streptophyta</taxon>
        <taxon>Embryophyta</taxon>
        <taxon>Tracheophyta</taxon>
        <taxon>Spermatophyta</taxon>
        <taxon>Magnoliopsida</taxon>
        <taxon>eudicotyledons</taxon>
        <taxon>Gunneridae</taxon>
        <taxon>Pentapetalae</taxon>
        <taxon>rosids</taxon>
        <taxon>fabids</taxon>
        <taxon>Fabales</taxon>
        <taxon>Fabaceae</taxon>
        <taxon>Papilionoideae</taxon>
        <taxon>50 kb inversion clade</taxon>
        <taxon>dalbergioids sensu lato</taxon>
        <taxon>Dalbergieae</taxon>
        <taxon>Pterocarpus clade</taxon>
        <taxon>Stylosanthes</taxon>
    </lineage>
</organism>
<dbReference type="Proteomes" id="UP001341840">
    <property type="component" value="Unassembled WGS sequence"/>
</dbReference>
<evidence type="ECO:0000313" key="15">
    <source>
        <dbReference type="Proteomes" id="UP001341840"/>
    </source>
</evidence>
<dbReference type="PROSITE" id="PS50035">
    <property type="entry name" value="PLD"/>
    <property type="match status" value="2"/>
</dbReference>
<feature type="domain" description="PLD phosphodiesterase" evidence="13">
    <location>
        <begin position="589"/>
        <end position="616"/>
    </location>
</feature>
<sequence>MIGNQHSHPKWNETFEIYCAHNISEIIFTVKDGNPIGATLIGRAFIHSQELLKGRTLSRWLEILDDEDRRPVHGARIRVTLQYFHITEYSTGITPSFNGVPRTFFNERQGCKVTLYQDAHVLHGGLPWIAVSGGKYYEHARCWEDIYDAMMNAKHFIYITGWSVYTEITLVRDKTTRPNVVTLGEILKAKAEEGVRVLMLVWDDRSSVPEFKKDGLMATHDQETEQYFRNTKVKCVLCPRNPDDGRSIVQGFQISTMFTHHQKSVVVDGNVEGSSKREIVGFIGGIDLCDGRYDTQEHPLFSTLNTVHHDDFHQPNFPGASIKKGGPREPWHDVHCKLEGPVAWDVLYNFEQRWEKQVGKNNINNQNFLFTLDELDQILVHPNEAARLEDDRDSWNVQLFRSIDGGAVYGFPQNPEEAAELGLVSGKDNVIDRSIQDAYIHAIRRAKNFVYIENQYFIGSSYGWKSSDIKVADINALHLIPKELSLKICKSIEAGLRFAVYVVIPMWPEGVPESGSVQAILDWQRRTMEMMYSDIAESIRKTGIEAHPRDYLTFFCLGKREPKMEGEYVPTEQPEPDSDYRRAQDARRFMIYVHSKMMIVDDEYIIIGSANINQRSMDGGRDTEIAMGAYQPHHIATRVPKPRGHVHAFRRALWYEHMGDPLALDEVFNRPESEECVKLVNHLAERNLELYTKDEFDENTTLHHLLQYPVHVASDGSITTLSGFECFPDAKAHVLGSKSEYLPPILTT</sequence>
<dbReference type="Pfam" id="PF00614">
    <property type="entry name" value="PLDc"/>
    <property type="match status" value="2"/>
</dbReference>
<keyword evidence="8 11" id="KW-0106">Calcium</keyword>
<evidence type="ECO:0000256" key="8">
    <source>
        <dbReference type="ARBA" id="ARBA00022837"/>
    </source>
</evidence>
<protein>
    <recommendedName>
        <fullName evidence="4 11">Phospholipase D</fullName>
        <ecNumber evidence="4 11">3.1.4.4</ecNumber>
    </recommendedName>
</protein>
<evidence type="ECO:0000256" key="10">
    <source>
        <dbReference type="ARBA" id="ARBA00023098"/>
    </source>
</evidence>
<feature type="domain" description="PLD phosphodiesterase" evidence="13">
    <location>
        <begin position="256"/>
        <end position="292"/>
    </location>
</feature>
<dbReference type="InterPro" id="IPR000008">
    <property type="entry name" value="C2_dom"/>
</dbReference>
<keyword evidence="6" id="KW-0677">Repeat</keyword>
<evidence type="ECO:0000256" key="9">
    <source>
        <dbReference type="ARBA" id="ARBA00022963"/>
    </source>
</evidence>
<evidence type="ECO:0000313" key="14">
    <source>
        <dbReference type="EMBL" id="MED6220488.1"/>
    </source>
</evidence>
<evidence type="ECO:0000256" key="4">
    <source>
        <dbReference type="ARBA" id="ARBA00012027"/>
    </source>
</evidence>
<keyword evidence="15" id="KW-1185">Reference proteome</keyword>
<dbReference type="InterPro" id="IPR015679">
    <property type="entry name" value="PLipase_D_fam"/>
</dbReference>
<dbReference type="Pfam" id="PF00168">
    <property type="entry name" value="C2"/>
    <property type="match status" value="1"/>
</dbReference>
<accession>A0ABU6ZEU9</accession>
<dbReference type="PANTHER" id="PTHR18896">
    <property type="entry name" value="PHOSPHOLIPASE D"/>
    <property type="match status" value="1"/>
</dbReference>
<keyword evidence="10" id="KW-0443">Lipid metabolism</keyword>
<evidence type="ECO:0000259" key="13">
    <source>
        <dbReference type="PROSITE" id="PS50035"/>
    </source>
</evidence>
<dbReference type="InterPro" id="IPR024632">
    <property type="entry name" value="PLipase_D_C"/>
</dbReference>
<dbReference type="PANTHER" id="PTHR18896:SF202">
    <property type="entry name" value="PHOSPHOLIPASE D ALPHA 3"/>
    <property type="match status" value="1"/>
</dbReference>
<dbReference type="SMART" id="SM00155">
    <property type="entry name" value="PLDc"/>
    <property type="match status" value="2"/>
</dbReference>
<feature type="domain" description="C2" evidence="12">
    <location>
        <begin position="1"/>
        <end position="61"/>
    </location>
</feature>
<evidence type="ECO:0000256" key="2">
    <source>
        <dbReference type="ARBA" id="ARBA00001913"/>
    </source>
</evidence>
<keyword evidence="7 11" id="KW-0378">Hydrolase</keyword>
<keyword evidence="9 11" id="KW-0442">Lipid degradation</keyword>
<comment type="function">
    <text evidence="11">Hydrolyzes glycerol-phospholipids at the terminal phosphodiesteric bond.</text>
</comment>
<dbReference type="EMBL" id="JASCZI010272135">
    <property type="protein sequence ID" value="MED6220488.1"/>
    <property type="molecule type" value="Genomic_DNA"/>
</dbReference>
<comment type="similarity">
    <text evidence="3 11">Belongs to the phospholipase D family. C2-PLD subfamily.</text>
</comment>
<comment type="caution">
    <text evidence="14">The sequence shown here is derived from an EMBL/GenBank/DDBJ whole genome shotgun (WGS) entry which is preliminary data.</text>
</comment>
<evidence type="ECO:0000256" key="11">
    <source>
        <dbReference type="PIRNR" id="PIRNR036470"/>
    </source>
</evidence>
<gene>
    <name evidence="14" type="primary">PLD1_5</name>
    <name evidence="14" type="ORF">PIB30_045259</name>
</gene>
<dbReference type="InterPro" id="IPR001736">
    <property type="entry name" value="PLipase_D/transphosphatidylase"/>
</dbReference>
<comment type="catalytic activity">
    <reaction evidence="1 11">
        <text>a 1,2-diacyl-sn-glycero-3-phosphocholine + H2O = a 1,2-diacyl-sn-glycero-3-phosphate + choline + H(+)</text>
        <dbReference type="Rhea" id="RHEA:14445"/>
        <dbReference type="ChEBI" id="CHEBI:15354"/>
        <dbReference type="ChEBI" id="CHEBI:15377"/>
        <dbReference type="ChEBI" id="CHEBI:15378"/>
        <dbReference type="ChEBI" id="CHEBI:57643"/>
        <dbReference type="ChEBI" id="CHEBI:58608"/>
        <dbReference type="EC" id="3.1.4.4"/>
    </reaction>
</comment>
<dbReference type="Gene3D" id="2.60.40.150">
    <property type="entry name" value="C2 domain"/>
    <property type="match status" value="1"/>
</dbReference>
<evidence type="ECO:0000256" key="3">
    <source>
        <dbReference type="ARBA" id="ARBA00010683"/>
    </source>
</evidence>
<evidence type="ECO:0000256" key="7">
    <source>
        <dbReference type="ARBA" id="ARBA00022801"/>
    </source>
</evidence>
<dbReference type="PIRSF" id="PIRSF036470">
    <property type="entry name" value="PLD_plant"/>
    <property type="match status" value="1"/>
</dbReference>
<dbReference type="Pfam" id="PF12357">
    <property type="entry name" value="PLD_C"/>
    <property type="match status" value="1"/>
</dbReference>
<evidence type="ECO:0000256" key="5">
    <source>
        <dbReference type="ARBA" id="ARBA00022723"/>
    </source>
</evidence>
<dbReference type="InterPro" id="IPR011402">
    <property type="entry name" value="PLipase_D_pln"/>
</dbReference>
<dbReference type="SUPFAM" id="SSF56024">
    <property type="entry name" value="Phospholipase D/nuclease"/>
    <property type="match status" value="2"/>
</dbReference>
<dbReference type="SUPFAM" id="SSF49562">
    <property type="entry name" value="C2 domain (Calcium/lipid-binding domain, CaLB)"/>
    <property type="match status" value="1"/>
</dbReference>
<dbReference type="Gene3D" id="3.30.870.10">
    <property type="entry name" value="Endonuclease Chain A"/>
    <property type="match status" value="2"/>
</dbReference>
<dbReference type="EC" id="3.1.4.4" evidence="4 11"/>
<evidence type="ECO:0000256" key="6">
    <source>
        <dbReference type="ARBA" id="ARBA00022737"/>
    </source>
</evidence>
<reference evidence="14 15" key="1">
    <citation type="journal article" date="2023" name="Plants (Basel)">
        <title>Bridging the Gap: Combining Genomics and Transcriptomics Approaches to Understand Stylosanthes scabra, an Orphan Legume from the Brazilian Caatinga.</title>
        <authorList>
            <person name="Ferreira-Neto J.R.C."/>
            <person name="da Silva M.D."/>
            <person name="Binneck E."/>
            <person name="de Melo N.F."/>
            <person name="da Silva R.H."/>
            <person name="de Melo A.L.T.M."/>
            <person name="Pandolfi V."/>
            <person name="Bustamante F.O."/>
            <person name="Brasileiro-Vidal A.C."/>
            <person name="Benko-Iseppon A.M."/>
        </authorList>
    </citation>
    <scope>NUCLEOTIDE SEQUENCE [LARGE SCALE GENOMIC DNA]</scope>
    <source>
        <tissue evidence="14">Leaves</tissue>
    </source>
</reference>
<evidence type="ECO:0000259" key="12">
    <source>
        <dbReference type="PROSITE" id="PS50004"/>
    </source>
</evidence>